<dbReference type="PANTHER" id="PTHR30055:SF148">
    <property type="entry name" value="TETR-FAMILY TRANSCRIPTIONAL REGULATOR"/>
    <property type="match status" value="1"/>
</dbReference>
<dbReference type="Gene3D" id="1.10.357.10">
    <property type="entry name" value="Tetracycline Repressor, domain 2"/>
    <property type="match status" value="1"/>
</dbReference>
<dbReference type="SUPFAM" id="SSF46689">
    <property type="entry name" value="Homeodomain-like"/>
    <property type="match status" value="1"/>
</dbReference>
<proteinExistence type="predicted"/>
<evidence type="ECO:0000256" key="1">
    <source>
        <dbReference type="ARBA" id="ARBA00023125"/>
    </source>
</evidence>
<sequence>MSEDRRRGRPRDPAVDRVVLRDTLALLDSAGYERLRVADVAARAGVGLGALYRRWPTKYALVVDALRAAAPPREAARTDDPAEDLVTALAEFSAGLARHGALLAVLLTDPDSEVAAAVREAKIRPVHETARAHLRRALGPVPDLRSRAATGPALILQHLLLHGTPPGEPQIREHILPLMTAPGP</sequence>
<gene>
    <name evidence="4" type="ORF">IW256_002823</name>
</gene>
<dbReference type="InterPro" id="IPR009057">
    <property type="entry name" value="Homeodomain-like_sf"/>
</dbReference>
<feature type="domain" description="HTH tetR-type" evidence="3">
    <location>
        <begin position="13"/>
        <end position="73"/>
    </location>
</feature>
<dbReference type="GO" id="GO:0003700">
    <property type="term" value="F:DNA-binding transcription factor activity"/>
    <property type="evidence" value="ECO:0007669"/>
    <property type="project" value="TreeGrafter"/>
</dbReference>
<dbReference type="InterPro" id="IPR050109">
    <property type="entry name" value="HTH-type_TetR-like_transc_reg"/>
</dbReference>
<dbReference type="Pfam" id="PF00440">
    <property type="entry name" value="TetR_N"/>
    <property type="match status" value="1"/>
</dbReference>
<dbReference type="InterPro" id="IPR001647">
    <property type="entry name" value="HTH_TetR"/>
</dbReference>
<feature type="DNA-binding region" description="H-T-H motif" evidence="2">
    <location>
        <begin position="36"/>
        <end position="55"/>
    </location>
</feature>
<evidence type="ECO:0000259" key="3">
    <source>
        <dbReference type="PROSITE" id="PS50977"/>
    </source>
</evidence>
<dbReference type="GO" id="GO:0000976">
    <property type="term" value="F:transcription cis-regulatory region binding"/>
    <property type="evidence" value="ECO:0007669"/>
    <property type="project" value="TreeGrafter"/>
</dbReference>
<reference evidence="4" key="1">
    <citation type="submission" date="2020-11" db="EMBL/GenBank/DDBJ databases">
        <title>Sequencing the genomes of 1000 actinobacteria strains.</title>
        <authorList>
            <person name="Klenk H.-P."/>
        </authorList>
    </citation>
    <scope>NUCLEOTIDE SEQUENCE</scope>
    <source>
        <strain evidence="4">DSM 43175</strain>
    </source>
</reference>
<evidence type="ECO:0000313" key="5">
    <source>
        <dbReference type="Proteomes" id="UP000614047"/>
    </source>
</evidence>
<dbReference type="PANTHER" id="PTHR30055">
    <property type="entry name" value="HTH-TYPE TRANSCRIPTIONAL REGULATOR RUTR"/>
    <property type="match status" value="1"/>
</dbReference>
<keyword evidence="5" id="KW-1185">Reference proteome</keyword>
<accession>A0A931DKH9</accession>
<dbReference type="Proteomes" id="UP000614047">
    <property type="component" value="Unassembled WGS sequence"/>
</dbReference>
<name>A0A931DKH9_9ACTN</name>
<dbReference type="RefSeq" id="WP_197011400.1">
    <property type="nucleotide sequence ID" value="NZ_BAABES010000005.1"/>
</dbReference>
<evidence type="ECO:0000313" key="4">
    <source>
        <dbReference type="EMBL" id="MBG6088710.1"/>
    </source>
</evidence>
<dbReference type="AlphaFoldDB" id="A0A931DKH9"/>
<dbReference type="EMBL" id="JADOUA010000001">
    <property type="protein sequence ID" value="MBG6088710.1"/>
    <property type="molecule type" value="Genomic_DNA"/>
</dbReference>
<evidence type="ECO:0000256" key="2">
    <source>
        <dbReference type="PROSITE-ProRule" id="PRU00335"/>
    </source>
</evidence>
<organism evidence="4 5">
    <name type="scientific">Actinomadura viridis</name>
    <dbReference type="NCBI Taxonomy" id="58110"/>
    <lineage>
        <taxon>Bacteria</taxon>
        <taxon>Bacillati</taxon>
        <taxon>Actinomycetota</taxon>
        <taxon>Actinomycetes</taxon>
        <taxon>Streptosporangiales</taxon>
        <taxon>Thermomonosporaceae</taxon>
        <taxon>Actinomadura</taxon>
    </lineage>
</organism>
<protein>
    <submittedName>
        <fullName evidence="4">AcrR family transcriptional regulator</fullName>
    </submittedName>
</protein>
<dbReference type="PROSITE" id="PS50977">
    <property type="entry name" value="HTH_TETR_2"/>
    <property type="match status" value="1"/>
</dbReference>
<comment type="caution">
    <text evidence="4">The sequence shown here is derived from an EMBL/GenBank/DDBJ whole genome shotgun (WGS) entry which is preliminary data.</text>
</comment>
<keyword evidence="1 2" id="KW-0238">DNA-binding</keyword>